<accession>A0A7M1UP33</accession>
<organism evidence="1 2">
    <name type="scientific">Thermosphaera chiliense</name>
    <dbReference type="NCBI Taxonomy" id="3402707"/>
    <lineage>
        <taxon>Archaea</taxon>
        <taxon>Thermoproteota</taxon>
        <taxon>Thermoprotei</taxon>
        <taxon>Desulfurococcales</taxon>
        <taxon>Desulfurococcaceae</taxon>
        <taxon>Thermosphaera</taxon>
    </lineage>
</organism>
<dbReference type="RefSeq" id="WP_193435830.1">
    <property type="nucleotide sequence ID" value="NZ_CP063144.1"/>
</dbReference>
<evidence type="ECO:0000313" key="2">
    <source>
        <dbReference type="Proteomes" id="UP000593766"/>
    </source>
</evidence>
<reference evidence="1 2" key="1">
    <citation type="submission" date="2020-10" db="EMBL/GenBank/DDBJ databases">
        <title>Complete genome sequence of Thermosphaera aggregans strain 3507.</title>
        <authorList>
            <person name="Zayulina K.S."/>
            <person name="Elcheninov A.G."/>
            <person name="Toshchakov S.V."/>
            <person name="Kublanov I.V."/>
            <person name="Kochetkova T.V."/>
        </authorList>
    </citation>
    <scope>NUCLEOTIDE SEQUENCE [LARGE SCALE GENOMIC DNA]</scope>
    <source>
        <strain evidence="1 2">3507</strain>
    </source>
</reference>
<protein>
    <submittedName>
        <fullName evidence="1">Uncharacterized protein</fullName>
    </submittedName>
</protein>
<dbReference type="EMBL" id="CP063144">
    <property type="protein sequence ID" value="QOR94025.1"/>
    <property type="molecule type" value="Genomic_DNA"/>
</dbReference>
<name>A0A7M1UP33_9CREN</name>
<proteinExistence type="predicted"/>
<keyword evidence="2" id="KW-1185">Reference proteome</keyword>
<dbReference type="GeneID" id="59454776"/>
<dbReference type="OrthoDB" id="376886at2157"/>
<dbReference type="AlphaFoldDB" id="A0A7M1UP33"/>
<evidence type="ECO:0000313" key="1">
    <source>
        <dbReference type="EMBL" id="QOR94025.1"/>
    </source>
</evidence>
<sequence length="119" mass="13659">MFDASVPVILIPSADASRLYDALLKISIRERKKRLSIYIWLNGENIEKQVEKLRSIISLNHILTLSFFVLRSNLEVLKKHNPNRIYIVFPETRKEVALSIAGQLSEMKTEVVEVEIPGL</sequence>
<dbReference type="Proteomes" id="UP000593766">
    <property type="component" value="Chromosome"/>
</dbReference>
<gene>
    <name evidence="1" type="ORF">IMZ38_05120</name>
</gene>
<dbReference type="KEGG" id="tcs:IMZ38_05120"/>